<evidence type="ECO:0000313" key="4">
    <source>
        <dbReference type="Proteomes" id="UP000663840"/>
    </source>
</evidence>
<dbReference type="PANTHER" id="PTHR31616:SF0">
    <property type="entry name" value="GLUCAN 1,4-ALPHA-GLUCOSIDASE"/>
    <property type="match status" value="1"/>
</dbReference>
<dbReference type="InterPro" id="IPR008928">
    <property type="entry name" value="6-hairpin_glycosidase_sf"/>
</dbReference>
<dbReference type="InterPro" id="IPR011613">
    <property type="entry name" value="GH15-like"/>
</dbReference>
<dbReference type="GO" id="GO:0004553">
    <property type="term" value="F:hydrolase activity, hydrolyzing O-glycosyl compounds"/>
    <property type="evidence" value="ECO:0007669"/>
    <property type="project" value="TreeGrafter"/>
</dbReference>
<dbReference type="Pfam" id="PF00723">
    <property type="entry name" value="Glyco_hydro_15"/>
    <property type="match status" value="2"/>
</dbReference>
<dbReference type="InterPro" id="IPR012341">
    <property type="entry name" value="6hp_glycosidase-like_sf"/>
</dbReference>
<gene>
    <name evidence="3" type="ORF">RDB_LOCUS37183</name>
</gene>
<evidence type="ECO:0000313" key="3">
    <source>
        <dbReference type="EMBL" id="CAE6402062.1"/>
    </source>
</evidence>
<dbReference type="Pfam" id="PF19291">
    <property type="entry name" value="TREH_N"/>
    <property type="match status" value="1"/>
</dbReference>
<dbReference type="GO" id="GO:0005975">
    <property type="term" value="P:carbohydrate metabolic process"/>
    <property type="evidence" value="ECO:0007669"/>
    <property type="project" value="InterPro"/>
</dbReference>
<feature type="domain" description="Trehalase-like N-terminal" evidence="2">
    <location>
        <begin position="16"/>
        <end position="157"/>
    </location>
</feature>
<name>A0A8H3A777_9AGAM</name>
<dbReference type="Gene3D" id="1.50.10.10">
    <property type="match status" value="2"/>
</dbReference>
<dbReference type="AlphaFoldDB" id="A0A8H3A777"/>
<dbReference type="EMBL" id="CAJMWR010000790">
    <property type="protein sequence ID" value="CAE6402062.1"/>
    <property type="molecule type" value="Genomic_DNA"/>
</dbReference>
<evidence type="ECO:0000259" key="1">
    <source>
        <dbReference type="Pfam" id="PF00723"/>
    </source>
</evidence>
<evidence type="ECO:0008006" key="5">
    <source>
        <dbReference type="Google" id="ProtNLM"/>
    </source>
</evidence>
<accession>A0A8H3A777</accession>
<sequence length="721" mass="81032">MISTGKYDQEERGYVDIQDHALIGNMRTAALISIDGSVESYCVPNFDSPSVFARILDKDKGGHFSIKPKIKHSSKQAYLPSSNVLGTKFLADEGVAQVTDFLPRQTGTGIAANKPLLFWLIRRVEVIRGRVPIRMECCPAFNYARDAHETQFVNDDSHEGATSQEKVIFRSRDLTLDLRYVVDTIPDIDVAKPQVTIRPLDLRSKGHQGVGASVDLDMEEGQVITFILRTPPENKGSSTKPTKEQAEALGVPIEVLIQGATKLRAKDDPLLTPGLINSLLTETAAFWQNWISKSTYRGSWREAVHRSALALKLLIFEPTGAIVASPTFSLPEHIGGTRNWDYRFSWIRDSSFTLYALIRLGFTEEANAYMDFIFKRLQQRNPDGSLNIMQVSPSGFWFLPARYSIHGTTDLEEIELDHLDGHKGSKPVRIGNGASTHLQLDIYGELLDCIYLGQKFGKPLSWEVWKSVRELVDYAVANCDRKDLNSTPPRTHGTLNYCRLDYVMGSDGSWITTGRQVQRNIDFNYHIHMFSAILDKRSLPCPNRQKWMETRDRLYEEIMERAWNPELKFFAQSYEDLDVLDSAVLVMPLVFFINASDDRFVNTLKQILKSPERGGLVTNNLVFRYDTVKSDDGVGGEEGAFSLCTLWAVEALTRVGAYDKKMLQRAVSMFEDFLGYGNHCGLWSEEISAAGEGLGNAVQGFTHVTLISAAYNLSRTLGQLH</sequence>
<proteinExistence type="predicted"/>
<dbReference type="InterPro" id="IPR045582">
    <property type="entry name" value="Trehalase-like_N"/>
</dbReference>
<evidence type="ECO:0000259" key="2">
    <source>
        <dbReference type="Pfam" id="PF19291"/>
    </source>
</evidence>
<dbReference type="PANTHER" id="PTHR31616">
    <property type="entry name" value="TREHALASE"/>
    <property type="match status" value="1"/>
</dbReference>
<protein>
    <recommendedName>
        <fullName evidence="5">Glycoside hydrolase family 15 protein</fullName>
    </recommendedName>
</protein>
<dbReference type="SUPFAM" id="SSF48208">
    <property type="entry name" value="Six-hairpin glycosidases"/>
    <property type="match status" value="1"/>
</dbReference>
<comment type="caution">
    <text evidence="3">The sequence shown here is derived from an EMBL/GenBank/DDBJ whole genome shotgun (WGS) entry which is preliminary data.</text>
</comment>
<organism evidence="3 4">
    <name type="scientific">Rhizoctonia solani</name>
    <dbReference type="NCBI Taxonomy" id="456999"/>
    <lineage>
        <taxon>Eukaryota</taxon>
        <taxon>Fungi</taxon>
        <taxon>Dikarya</taxon>
        <taxon>Basidiomycota</taxon>
        <taxon>Agaricomycotina</taxon>
        <taxon>Agaricomycetes</taxon>
        <taxon>Cantharellales</taxon>
        <taxon>Ceratobasidiaceae</taxon>
        <taxon>Rhizoctonia</taxon>
    </lineage>
</organism>
<dbReference type="Proteomes" id="UP000663840">
    <property type="component" value="Unassembled WGS sequence"/>
</dbReference>
<feature type="domain" description="GH15-like" evidence="1">
    <location>
        <begin position="544"/>
        <end position="710"/>
    </location>
</feature>
<reference evidence="3" key="1">
    <citation type="submission" date="2021-01" db="EMBL/GenBank/DDBJ databases">
        <authorList>
            <person name="Kaushik A."/>
        </authorList>
    </citation>
    <scope>NUCLEOTIDE SEQUENCE</scope>
    <source>
        <strain evidence="3">AG1-1A</strain>
    </source>
</reference>
<feature type="domain" description="GH15-like" evidence="1">
    <location>
        <begin position="301"/>
        <end position="480"/>
    </location>
</feature>